<comment type="caution">
    <text evidence="1">The sequence shown here is derived from an EMBL/GenBank/DDBJ whole genome shotgun (WGS) entry which is preliminary data.</text>
</comment>
<reference evidence="1 2" key="1">
    <citation type="submission" date="2015-01" db="EMBL/GenBank/DDBJ databases">
        <title>Lifestyle Evolution in Cyanobacterial Symbionts of Sponges.</title>
        <authorList>
            <person name="Burgsdorf I."/>
            <person name="Slaby B.M."/>
            <person name="Handley K.M."/>
            <person name="Haber M."/>
            <person name="Blom J."/>
            <person name="Marshall C.W."/>
            <person name="Gilbert J.A."/>
            <person name="Hentschel U."/>
            <person name="Steindler L."/>
        </authorList>
    </citation>
    <scope>NUCLEOTIDE SEQUENCE [LARGE SCALE GENOMIC DNA]</scope>
    <source>
        <strain evidence="1">142</strain>
    </source>
</reference>
<dbReference type="EMBL" id="JXUO01000001">
    <property type="protein sequence ID" value="KKZ15495.1"/>
    <property type="molecule type" value="Genomic_DNA"/>
</dbReference>
<dbReference type="Proteomes" id="UP000035054">
    <property type="component" value="Unassembled WGS sequence"/>
</dbReference>
<sequence length="64" mass="7337">MPHVFTDDLQYTRLQPQGTASHGCPFTFSSIYRFEAMVVALVRAHCGGDRYRLLGRHRGGWRRG</sequence>
<evidence type="ECO:0000313" key="2">
    <source>
        <dbReference type="Proteomes" id="UP000035054"/>
    </source>
</evidence>
<gene>
    <name evidence="1" type="ORF">TH68_00030</name>
</gene>
<accession>A0A6N3X338</accession>
<dbReference type="AlphaFoldDB" id="A0A6N3X338"/>
<proteinExistence type="predicted"/>
<name>A0A6N3X338_9SYNE</name>
<evidence type="ECO:0000313" key="1">
    <source>
        <dbReference type="EMBL" id="KKZ15495.1"/>
    </source>
</evidence>
<protein>
    <submittedName>
        <fullName evidence="1">Uncharacterized protein</fullName>
    </submittedName>
</protein>
<organism evidence="1 2">
    <name type="scientific">Candidatus Synechococcus spongiarum 142</name>
    <dbReference type="NCBI Taxonomy" id="1608213"/>
    <lineage>
        <taxon>Bacteria</taxon>
        <taxon>Bacillati</taxon>
        <taxon>Cyanobacteriota</taxon>
        <taxon>Cyanophyceae</taxon>
        <taxon>Synechococcales</taxon>
        <taxon>Synechococcaceae</taxon>
        <taxon>Synechococcus</taxon>
    </lineage>
</organism>